<dbReference type="AlphaFoldDB" id="A0A9P0NQG9"/>
<evidence type="ECO:0000256" key="2">
    <source>
        <dbReference type="SAM" id="SignalP"/>
    </source>
</evidence>
<proteinExistence type="predicted"/>
<sequence length="127" mass="14558">MRVLLFLLLLLCLDAAAATYKEIVIMRSRHFVFSSFNKSSCKSCRSRLQYLSIRTHRASQVIITVAAAAVIIISYTHHIILTLRILSRAWSLRRRLVVCLVFFPHDDSFSVGVTGHIVYYLIYARAL</sequence>
<evidence type="ECO:0000313" key="4">
    <source>
        <dbReference type="Proteomes" id="UP001154329"/>
    </source>
</evidence>
<dbReference type="EMBL" id="OU899036">
    <property type="protein sequence ID" value="CAH1732525.1"/>
    <property type="molecule type" value="Genomic_DNA"/>
</dbReference>
<reference evidence="3" key="2">
    <citation type="submission" date="2022-10" db="EMBL/GenBank/DDBJ databases">
        <authorList>
            <consortium name="ENA_rothamsted_submissions"/>
            <consortium name="culmorum"/>
            <person name="King R."/>
        </authorList>
    </citation>
    <scope>NUCLEOTIDE SEQUENCE</scope>
</reference>
<evidence type="ECO:0000313" key="3">
    <source>
        <dbReference type="EMBL" id="CAH1732525.1"/>
    </source>
</evidence>
<evidence type="ECO:0000256" key="1">
    <source>
        <dbReference type="SAM" id="Phobius"/>
    </source>
</evidence>
<feature type="signal peptide" evidence="2">
    <location>
        <begin position="1"/>
        <end position="18"/>
    </location>
</feature>
<organism evidence="3 4">
    <name type="scientific">Aphis gossypii</name>
    <name type="common">Cotton aphid</name>
    <dbReference type="NCBI Taxonomy" id="80765"/>
    <lineage>
        <taxon>Eukaryota</taxon>
        <taxon>Metazoa</taxon>
        <taxon>Ecdysozoa</taxon>
        <taxon>Arthropoda</taxon>
        <taxon>Hexapoda</taxon>
        <taxon>Insecta</taxon>
        <taxon>Pterygota</taxon>
        <taxon>Neoptera</taxon>
        <taxon>Paraneoptera</taxon>
        <taxon>Hemiptera</taxon>
        <taxon>Sternorrhyncha</taxon>
        <taxon>Aphidomorpha</taxon>
        <taxon>Aphidoidea</taxon>
        <taxon>Aphididae</taxon>
        <taxon>Aphidini</taxon>
        <taxon>Aphis</taxon>
        <taxon>Aphis</taxon>
    </lineage>
</organism>
<reference evidence="3" key="1">
    <citation type="submission" date="2022-02" db="EMBL/GenBank/DDBJ databases">
        <authorList>
            <person name="King R."/>
        </authorList>
    </citation>
    <scope>NUCLEOTIDE SEQUENCE</scope>
</reference>
<protein>
    <submittedName>
        <fullName evidence="3">Uncharacterized protein</fullName>
    </submittedName>
</protein>
<keyword evidence="4" id="KW-1185">Reference proteome</keyword>
<keyword evidence="1" id="KW-0812">Transmembrane</keyword>
<name>A0A9P0NQG9_APHGO</name>
<keyword evidence="2" id="KW-0732">Signal</keyword>
<gene>
    <name evidence="3" type="ORF">APHIGO_LOCUS9005</name>
</gene>
<dbReference type="Proteomes" id="UP001154329">
    <property type="component" value="Chromosome 3"/>
</dbReference>
<feature type="chain" id="PRO_5040283365" evidence="2">
    <location>
        <begin position="19"/>
        <end position="127"/>
    </location>
</feature>
<accession>A0A9P0NQG9</accession>
<feature type="transmembrane region" description="Helical" evidence="1">
    <location>
        <begin position="61"/>
        <end position="86"/>
    </location>
</feature>
<keyword evidence="1" id="KW-0472">Membrane</keyword>
<keyword evidence="1" id="KW-1133">Transmembrane helix</keyword>